<dbReference type="Gene3D" id="1.10.8.730">
    <property type="match status" value="1"/>
</dbReference>
<protein>
    <recommendedName>
        <fullName evidence="3">ATP-binding protein</fullName>
    </recommendedName>
</protein>
<comment type="caution">
    <text evidence="1">The sequence shown here is derived from an EMBL/GenBank/DDBJ whole genome shotgun (WGS) entry which is preliminary data.</text>
</comment>
<name>A0A2A3YJ59_9MICO</name>
<sequence>MVEERSRRRVLRARFGVLSKQERRELRKAERGLVADAYKQEAAERSLIASQERAAWKSRDYLPKAGEAGPSALWTPRSFVAPTHRADSGILGMTYPFLADPGLGTKGTMVGRNMLGGSAFVYGPFDLYDLGIISDPNIIVSGKVGEGKSTLIKVLTSRGAAFAVRSYVPADVKGEWTDPCRSIGGSAFELGPGMLARVNPLANPIPRPMNVSEEEWVMTSRNRRAMLLESITERLLNRELGAMERSALAYGLEQVERREREEPTLGDVVHELFHPEKNSDDRVPEGFGRMAEVLAHSREVGHALSRLTTGALGGVLDGRSQGVQFDPTDPMVSVDVSRLRGSELLDVVMTCTSSWMESALMDGTDSRRFMIYDEGWRVFARPPLLRRMQEHWKVARNWGISNVLVMHGFGDLDTAGDGGEASRAMASNLVNDSSTVISFRQSGKAVRSAQEMLDLTDTASDLLTKLRKGQSLWRIGQRMSLVQVTRTQREAALFDTDERMVGNGAA</sequence>
<accession>A0A2A3YJ59</accession>
<dbReference type="Gene3D" id="3.40.50.300">
    <property type="entry name" value="P-loop containing nucleotide triphosphate hydrolases"/>
    <property type="match status" value="1"/>
</dbReference>
<dbReference type="InterPro" id="IPR027417">
    <property type="entry name" value="P-loop_NTPase"/>
</dbReference>
<evidence type="ECO:0000313" key="2">
    <source>
        <dbReference type="Proteomes" id="UP000218598"/>
    </source>
</evidence>
<evidence type="ECO:0008006" key="3">
    <source>
        <dbReference type="Google" id="ProtNLM"/>
    </source>
</evidence>
<evidence type="ECO:0000313" key="1">
    <source>
        <dbReference type="EMBL" id="PCC39125.1"/>
    </source>
</evidence>
<dbReference type="SUPFAM" id="SSF52540">
    <property type="entry name" value="P-loop containing nucleoside triphosphate hydrolases"/>
    <property type="match status" value="1"/>
</dbReference>
<dbReference type="EMBL" id="NRGR01000017">
    <property type="protein sequence ID" value="PCC39125.1"/>
    <property type="molecule type" value="Genomic_DNA"/>
</dbReference>
<dbReference type="AlphaFoldDB" id="A0A2A3YJ59"/>
<gene>
    <name evidence="1" type="ORF">CIK66_10585</name>
</gene>
<dbReference type="Proteomes" id="UP000218598">
    <property type="component" value="Unassembled WGS sequence"/>
</dbReference>
<proteinExistence type="predicted"/>
<keyword evidence="2" id="KW-1185">Reference proteome</keyword>
<reference evidence="1 2" key="1">
    <citation type="journal article" date="2017" name="Elife">
        <title>Extensive horizontal gene transfer in cheese-associated bacteria.</title>
        <authorList>
            <person name="Bonham K.S."/>
            <person name="Wolfe B.E."/>
            <person name="Dutton R.J."/>
        </authorList>
    </citation>
    <scope>NUCLEOTIDE SEQUENCE [LARGE SCALE GENOMIC DNA]</scope>
    <source>
        <strain evidence="1 2">341_9</strain>
    </source>
</reference>
<organism evidence="1 2">
    <name type="scientific">Brachybacterium alimentarium</name>
    <dbReference type="NCBI Taxonomy" id="47845"/>
    <lineage>
        <taxon>Bacteria</taxon>
        <taxon>Bacillati</taxon>
        <taxon>Actinomycetota</taxon>
        <taxon>Actinomycetes</taxon>
        <taxon>Micrococcales</taxon>
        <taxon>Dermabacteraceae</taxon>
        <taxon>Brachybacterium</taxon>
    </lineage>
</organism>